<name>C5BXT2_BEUC1</name>
<reference evidence="7 8" key="1">
    <citation type="journal article" date="2009" name="Stand. Genomic Sci.">
        <title>Complete genome sequence of Beutenbergia cavernae type strain (HKI 0122).</title>
        <authorList>
            <person name="Land M."/>
            <person name="Pukall R."/>
            <person name="Abt B."/>
            <person name="Goker M."/>
            <person name="Rohde M."/>
            <person name="Glavina Del Rio T."/>
            <person name="Tice H."/>
            <person name="Copeland A."/>
            <person name="Cheng J.F."/>
            <person name="Lucas S."/>
            <person name="Chen F."/>
            <person name="Nolan M."/>
            <person name="Bruce D."/>
            <person name="Goodwin L."/>
            <person name="Pitluck S."/>
            <person name="Ivanova N."/>
            <person name="Mavromatis K."/>
            <person name="Ovchinnikova G."/>
            <person name="Pati A."/>
            <person name="Chen A."/>
            <person name="Palaniappan K."/>
            <person name="Hauser L."/>
            <person name="Chang Y.J."/>
            <person name="Jefferies C.C."/>
            <person name="Saunders E."/>
            <person name="Brettin T."/>
            <person name="Detter J.C."/>
            <person name="Han C."/>
            <person name="Chain P."/>
            <person name="Bristow J."/>
            <person name="Eisen J.A."/>
            <person name="Markowitz V."/>
            <person name="Hugenholtz P."/>
            <person name="Kyrpides N.C."/>
            <person name="Klenk H.P."/>
            <person name="Lapidus A."/>
        </authorList>
    </citation>
    <scope>NUCLEOTIDE SEQUENCE [LARGE SCALE GENOMIC DNA]</scope>
    <source>
        <strain evidence="8">ATCC BAA-8 / DSM 12333 / NBRC 16432</strain>
    </source>
</reference>
<dbReference type="EMBL" id="CP001618">
    <property type="protein sequence ID" value="ACQ78826.1"/>
    <property type="molecule type" value="Genomic_DNA"/>
</dbReference>
<dbReference type="Gene3D" id="1.20.1250.20">
    <property type="entry name" value="MFS general substrate transporter like domains"/>
    <property type="match status" value="1"/>
</dbReference>
<dbReference type="Pfam" id="PF07690">
    <property type="entry name" value="MFS_1"/>
    <property type="match status" value="1"/>
</dbReference>
<evidence type="ECO:0000256" key="1">
    <source>
        <dbReference type="ARBA" id="ARBA00004651"/>
    </source>
</evidence>
<feature type="transmembrane region" description="Helical" evidence="5">
    <location>
        <begin position="400"/>
        <end position="418"/>
    </location>
</feature>
<dbReference type="HOGENOM" id="CLU_047644_0_0_11"/>
<dbReference type="PANTHER" id="PTHR23534">
    <property type="entry name" value="MFS PERMEASE"/>
    <property type="match status" value="1"/>
</dbReference>
<feature type="domain" description="Major facilitator superfamily (MFS) profile" evidence="6">
    <location>
        <begin position="24"/>
        <end position="424"/>
    </location>
</feature>
<dbReference type="GO" id="GO:0022857">
    <property type="term" value="F:transmembrane transporter activity"/>
    <property type="evidence" value="ECO:0007669"/>
    <property type="project" value="InterPro"/>
</dbReference>
<dbReference type="PROSITE" id="PS50850">
    <property type="entry name" value="MFS"/>
    <property type="match status" value="1"/>
</dbReference>
<dbReference type="eggNOG" id="COG2814">
    <property type="taxonomic scope" value="Bacteria"/>
</dbReference>
<evidence type="ECO:0000256" key="2">
    <source>
        <dbReference type="ARBA" id="ARBA00022692"/>
    </source>
</evidence>
<evidence type="ECO:0000256" key="5">
    <source>
        <dbReference type="SAM" id="Phobius"/>
    </source>
</evidence>
<feature type="transmembrane region" description="Helical" evidence="5">
    <location>
        <begin position="27"/>
        <end position="50"/>
    </location>
</feature>
<feature type="transmembrane region" description="Helical" evidence="5">
    <location>
        <begin position="334"/>
        <end position="354"/>
    </location>
</feature>
<dbReference type="GO" id="GO:0005886">
    <property type="term" value="C:plasma membrane"/>
    <property type="evidence" value="ECO:0007669"/>
    <property type="project" value="UniProtKB-SubCell"/>
</dbReference>
<keyword evidence="2 5" id="KW-0812">Transmembrane</keyword>
<keyword evidence="8" id="KW-1185">Reference proteome</keyword>
<sequence>MPDPTELVADWREAPDVRAVQHRTRRVLVSAQVLGSVGMGASASVGILLAEQVTQSETWAGVARTSTTLGAALVSLPLALLAARAGRRTALSAGWSVALLGAVLLVLAAATSSTVLLVLGMLAFGAGSATGLQSRFAATDLEVPAHRARTLSIVVWAMTIGSVLGPNLGAPGELVESWFGLPELSGAFVISAAGLTATVIILLVFLRPDPVAVAAAKAGPDAVPAPKARGSLVLGLRAIVATAPARFAFVALVLAHTSMVLLMTMTPVHMHHHGGTVEIIGLVISGHVLGMFAFSPLVGALADRIGRIATILIGQAVLLAAAVAAIGWSGGTGGVTVALFLLGLGWSFVTIPAATVVSDAVAPAVRNVVQGTSDTAMNVVAAVAAGVSGPLLAVVGFANLAWGVVALVIPVAVLALPLRRGVDRAA</sequence>
<dbReference type="InterPro" id="IPR036259">
    <property type="entry name" value="MFS_trans_sf"/>
</dbReference>
<evidence type="ECO:0000256" key="3">
    <source>
        <dbReference type="ARBA" id="ARBA00022989"/>
    </source>
</evidence>
<keyword evidence="3 5" id="KW-1133">Transmembrane helix</keyword>
<dbReference type="InterPro" id="IPR020846">
    <property type="entry name" value="MFS_dom"/>
</dbReference>
<gene>
    <name evidence="7" type="ordered locus">Bcav_0563</name>
</gene>
<feature type="transmembrane region" description="Helical" evidence="5">
    <location>
        <begin position="150"/>
        <end position="168"/>
    </location>
</feature>
<keyword evidence="4 5" id="KW-0472">Membrane</keyword>
<feature type="transmembrane region" description="Helical" evidence="5">
    <location>
        <begin position="279"/>
        <end position="301"/>
    </location>
</feature>
<organism evidence="7 8">
    <name type="scientific">Beutenbergia cavernae (strain ATCC BAA-8 / DSM 12333 / CCUG 43141 / JCM 11478 / NBRC 16432 / NCIMB 13614 / HKI 0122)</name>
    <dbReference type="NCBI Taxonomy" id="471853"/>
    <lineage>
        <taxon>Bacteria</taxon>
        <taxon>Bacillati</taxon>
        <taxon>Actinomycetota</taxon>
        <taxon>Actinomycetes</taxon>
        <taxon>Micrococcales</taxon>
        <taxon>Beutenbergiaceae</taxon>
        <taxon>Beutenbergia</taxon>
    </lineage>
</organism>
<dbReference type="PANTHER" id="PTHR23534:SF1">
    <property type="entry name" value="MAJOR FACILITATOR SUPERFAMILY PROTEIN"/>
    <property type="match status" value="1"/>
</dbReference>
<evidence type="ECO:0000313" key="7">
    <source>
        <dbReference type="EMBL" id="ACQ78826.1"/>
    </source>
</evidence>
<dbReference type="Proteomes" id="UP000007962">
    <property type="component" value="Chromosome"/>
</dbReference>
<protein>
    <submittedName>
        <fullName evidence="7">Major facilitator superfamily MFS_1</fullName>
    </submittedName>
</protein>
<dbReference type="InterPro" id="IPR011701">
    <property type="entry name" value="MFS"/>
</dbReference>
<accession>C5BXT2</accession>
<feature type="transmembrane region" description="Helical" evidence="5">
    <location>
        <begin position="62"/>
        <end position="83"/>
    </location>
</feature>
<evidence type="ECO:0000256" key="4">
    <source>
        <dbReference type="ARBA" id="ARBA00023136"/>
    </source>
</evidence>
<feature type="transmembrane region" description="Helical" evidence="5">
    <location>
        <begin position="308"/>
        <end position="328"/>
    </location>
</feature>
<dbReference type="OrthoDB" id="9776171at2"/>
<feature type="transmembrane region" description="Helical" evidence="5">
    <location>
        <begin position="188"/>
        <end position="206"/>
    </location>
</feature>
<feature type="transmembrane region" description="Helical" evidence="5">
    <location>
        <begin position="247"/>
        <end position="267"/>
    </location>
</feature>
<dbReference type="KEGG" id="bcv:Bcav_0563"/>
<evidence type="ECO:0000313" key="8">
    <source>
        <dbReference type="Proteomes" id="UP000007962"/>
    </source>
</evidence>
<feature type="transmembrane region" description="Helical" evidence="5">
    <location>
        <begin position="90"/>
        <end position="110"/>
    </location>
</feature>
<dbReference type="RefSeq" id="WP_012725606.1">
    <property type="nucleotide sequence ID" value="NC_012669.1"/>
</dbReference>
<feature type="transmembrane region" description="Helical" evidence="5">
    <location>
        <begin position="116"/>
        <end position="138"/>
    </location>
</feature>
<dbReference type="SUPFAM" id="SSF103473">
    <property type="entry name" value="MFS general substrate transporter"/>
    <property type="match status" value="1"/>
</dbReference>
<proteinExistence type="predicted"/>
<comment type="subcellular location">
    <subcellularLocation>
        <location evidence="1">Cell membrane</location>
        <topology evidence="1">Multi-pass membrane protein</topology>
    </subcellularLocation>
</comment>
<feature type="transmembrane region" description="Helical" evidence="5">
    <location>
        <begin position="375"/>
        <end position="394"/>
    </location>
</feature>
<evidence type="ECO:0000259" key="6">
    <source>
        <dbReference type="PROSITE" id="PS50850"/>
    </source>
</evidence>
<dbReference type="AlphaFoldDB" id="C5BXT2"/>